<feature type="compositionally biased region" description="Basic and acidic residues" evidence="1">
    <location>
        <begin position="99"/>
        <end position="113"/>
    </location>
</feature>
<organism evidence="2 3">
    <name type="scientific">Characodon lateralis</name>
    <dbReference type="NCBI Taxonomy" id="208331"/>
    <lineage>
        <taxon>Eukaryota</taxon>
        <taxon>Metazoa</taxon>
        <taxon>Chordata</taxon>
        <taxon>Craniata</taxon>
        <taxon>Vertebrata</taxon>
        <taxon>Euteleostomi</taxon>
        <taxon>Actinopterygii</taxon>
        <taxon>Neopterygii</taxon>
        <taxon>Teleostei</taxon>
        <taxon>Neoteleostei</taxon>
        <taxon>Acanthomorphata</taxon>
        <taxon>Ovalentaria</taxon>
        <taxon>Atherinomorphae</taxon>
        <taxon>Cyprinodontiformes</taxon>
        <taxon>Goodeidae</taxon>
        <taxon>Characodon</taxon>
    </lineage>
</organism>
<dbReference type="Proteomes" id="UP001352852">
    <property type="component" value="Unassembled WGS sequence"/>
</dbReference>
<protein>
    <submittedName>
        <fullName evidence="2">Uncharacterized protein</fullName>
    </submittedName>
</protein>
<sequence>MGCRRNCDPIQRPNWSKTTRERLEPWTEGSRPLLTVDPPVDSVRTTAVLALRVSPCSEQMFSALAAGSTQETRRHQGIRPGMRHEEPARDCANKPAYKQRQEECGPMREEGRQSDGSGNRLEELNHRGRTL</sequence>
<dbReference type="EMBL" id="JAHUTJ010050953">
    <property type="protein sequence ID" value="MED6284464.1"/>
    <property type="molecule type" value="Genomic_DNA"/>
</dbReference>
<evidence type="ECO:0000313" key="3">
    <source>
        <dbReference type="Proteomes" id="UP001352852"/>
    </source>
</evidence>
<comment type="caution">
    <text evidence="2">The sequence shown here is derived from an EMBL/GenBank/DDBJ whole genome shotgun (WGS) entry which is preliminary data.</text>
</comment>
<gene>
    <name evidence="2" type="ORF">CHARACLAT_019470</name>
</gene>
<feature type="region of interest" description="Disordered" evidence="1">
    <location>
        <begin position="64"/>
        <end position="131"/>
    </location>
</feature>
<accession>A0ABU7EB64</accession>
<evidence type="ECO:0000313" key="2">
    <source>
        <dbReference type="EMBL" id="MED6284464.1"/>
    </source>
</evidence>
<feature type="compositionally biased region" description="Basic and acidic residues" evidence="1">
    <location>
        <begin position="82"/>
        <end position="92"/>
    </location>
</feature>
<keyword evidence="3" id="KW-1185">Reference proteome</keyword>
<evidence type="ECO:0000256" key="1">
    <source>
        <dbReference type="SAM" id="MobiDB-lite"/>
    </source>
</evidence>
<proteinExistence type="predicted"/>
<reference evidence="2 3" key="1">
    <citation type="submission" date="2021-06" db="EMBL/GenBank/DDBJ databases">
        <authorList>
            <person name="Palmer J.M."/>
        </authorList>
    </citation>
    <scope>NUCLEOTIDE SEQUENCE [LARGE SCALE GENOMIC DNA]</scope>
    <source>
        <strain evidence="2 3">CL_MEX2019</strain>
        <tissue evidence="2">Muscle</tissue>
    </source>
</reference>
<feature type="compositionally biased region" description="Basic and acidic residues" evidence="1">
    <location>
        <begin position="120"/>
        <end position="131"/>
    </location>
</feature>
<name>A0ABU7EB64_9TELE</name>